<dbReference type="AlphaFoldDB" id="A0A1R2AUS9"/>
<keyword evidence="3" id="KW-1185">Reference proteome</keyword>
<protein>
    <submittedName>
        <fullName evidence="2">Uncharacterized protein</fullName>
    </submittedName>
</protein>
<sequence>MDTNLKKLNNLHVSNPSIGQFSAGSMNLAESLYSSIASSSISLPSNGSSADSIDVQSIKSKNKQLFEVLSARLTTFLYFSENMLGQPYDFLKSSLAELSQIKDTISTLEEQRFSLNSEEKLGVEALLRQINELHSLYSYELKKLERSKDELLSVEEEESELHSKLKTIESEMCRLMTEQERVHITCQCIIS</sequence>
<dbReference type="Proteomes" id="UP000187209">
    <property type="component" value="Unassembled WGS sequence"/>
</dbReference>
<evidence type="ECO:0000313" key="2">
    <source>
        <dbReference type="EMBL" id="OMJ68279.1"/>
    </source>
</evidence>
<evidence type="ECO:0000313" key="3">
    <source>
        <dbReference type="Proteomes" id="UP000187209"/>
    </source>
</evidence>
<gene>
    <name evidence="2" type="ORF">SteCoe_34316</name>
</gene>
<keyword evidence="1" id="KW-0175">Coiled coil</keyword>
<accession>A0A1R2AUS9</accession>
<proteinExistence type="predicted"/>
<feature type="coiled-coil region" evidence="1">
    <location>
        <begin position="91"/>
        <end position="118"/>
    </location>
</feature>
<name>A0A1R2AUS9_9CILI</name>
<comment type="caution">
    <text evidence="2">The sequence shown here is derived from an EMBL/GenBank/DDBJ whole genome shotgun (WGS) entry which is preliminary data.</text>
</comment>
<reference evidence="2 3" key="1">
    <citation type="submission" date="2016-11" db="EMBL/GenBank/DDBJ databases">
        <title>The macronuclear genome of Stentor coeruleus: a giant cell with tiny introns.</title>
        <authorList>
            <person name="Slabodnick M."/>
            <person name="Ruby J.G."/>
            <person name="Reiff S.B."/>
            <person name="Swart E.C."/>
            <person name="Gosai S."/>
            <person name="Prabakaran S."/>
            <person name="Witkowska E."/>
            <person name="Larue G.E."/>
            <person name="Fisher S."/>
            <person name="Freeman R.M."/>
            <person name="Gunawardena J."/>
            <person name="Chu W."/>
            <person name="Stover N.A."/>
            <person name="Gregory B.D."/>
            <person name="Nowacki M."/>
            <person name="Derisi J."/>
            <person name="Roy S.W."/>
            <person name="Marshall W.F."/>
            <person name="Sood P."/>
        </authorList>
    </citation>
    <scope>NUCLEOTIDE SEQUENCE [LARGE SCALE GENOMIC DNA]</scope>
    <source>
        <strain evidence="2">WM001</strain>
    </source>
</reference>
<organism evidence="2 3">
    <name type="scientific">Stentor coeruleus</name>
    <dbReference type="NCBI Taxonomy" id="5963"/>
    <lineage>
        <taxon>Eukaryota</taxon>
        <taxon>Sar</taxon>
        <taxon>Alveolata</taxon>
        <taxon>Ciliophora</taxon>
        <taxon>Postciliodesmatophora</taxon>
        <taxon>Heterotrichea</taxon>
        <taxon>Heterotrichida</taxon>
        <taxon>Stentoridae</taxon>
        <taxon>Stentor</taxon>
    </lineage>
</organism>
<evidence type="ECO:0000256" key="1">
    <source>
        <dbReference type="SAM" id="Coils"/>
    </source>
</evidence>
<dbReference type="EMBL" id="MPUH01001356">
    <property type="protein sequence ID" value="OMJ68279.1"/>
    <property type="molecule type" value="Genomic_DNA"/>
</dbReference>